<evidence type="ECO:0000313" key="2">
    <source>
        <dbReference type="Proteomes" id="UP000536640"/>
    </source>
</evidence>
<name>A0A840R0P8_9GAMM</name>
<proteinExistence type="predicted"/>
<sequence>MEVESHSLDKLFKQLGLDNTEQAIQGFIKKNTPLSSKVKLHEANFWSASQSSFLKQSKDDDADWAEIVDQLDAMLRKPNVES</sequence>
<organism evidence="1 2">
    <name type="scientific">Zhongshania antarctica</name>
    <dbReference type="NCBI Taxonomy" id="641702"/>
    <lineage>
        <taxon>Bacteria</taxon>
        <taxon>Pseudomonadati</taxon>
        <taxon>Pseudomonadota</taxon>
        <taxon>Gammaproteobacteria</taxon>
        <taxon>Cellvibrionales</taxon>
        <taxon>Spongiibacteraceae</taxon>
        <taxon>Zhongshania</taxon>
    </lineage>
</organism>
<dbReference type="AlphaFoldDB" id="A0A840R0P8"/>
<dbReference type="RefSeq" id="WP_184461083.1">
    <property type="nucleotide sequence ID" value="NZ_JACHHW010000001.1"/>
</dbReference>
<dbReference type="InterPro" id="IPR021250">
    <property type="entry name" value="DUF2789"/>
</dbReference>
<dbReference type="Pfam" id="PF10982">
    <property type="entry name" value="DUF2789"/>
    <property type="match status" value="1"/>
</dbReference>
<dbReference type="InterPro" id="IPR038086">
    <property type="entry name" value="DUF2789_sf"/>
</dbReference>
<keyword evidence="2" id="KW-1185">Reference proteome</keyword>
<gene>
    <name evidence="1" type="ORF">HNQ57_000556</name>
</gene>
<evidence type="ECO:0000313" key="1">
    <source>
        <dbReference type="EMBL" id="MBB5186297.1"/>
    </source>
</evidence>
<dbReference type="Proteomes" id="UP000536640">
    <property type="component" value="Unassembled WGS sequence"/>
</dbReference>
<accession>A0A840R0P8</accession>
<dbReference type="Gene3D" id="1.10.10.1130">
    <property type="entry name" value="Uncharacterised protein PF10982, DUF2789"/>
    <property type="match status" value="1"/>
</dbReference>
<evidence type="ECO:0008006" key="3">
    <source>
        <dbReference type="Google" id="ProtNLM"/>
    </source>
</evidence>
<reference evidence="1 2" key="1">
    <citation type="submission" date="2020-08" db="EMBL/GenBank/DDBJ databases">
        <title>Genomic Encyclopedia of Type Strains, Phase IV (KMG-IV): sequencing the most valuable type-strain genomes for metagenomic binning, comparative biology and taxonomic classification.</title>
        <authorList>
            <person name="Goeker M."/>
        </authorList>
    </citation>
    <scope>NUCLEOTIDE SEQUENCE [LARGE SCALE GENOMIC DNA]</scope>
    <source>
        <strain evidence="1 2">DSM 25701</strain>
    </source>
</reference>
<protein>
    <recommendedName>
        <fullName evidence="3">DUF2789 domain-containing protein</fullName>
    </recommendedName>
</protein>
<comment type="caution">
    <text evidence="1">The sequence shown here is derived from an EMBL/GenBank/DDBJ whole genome shotgun (WGS) entry which is preliminary data.</text>
</comment>
<dbReference type="EMBL" id="JACHHW010000001">
    <property type="protein sequence ID" value="MBB5186297.1"/>
    <property type="molecule type" value="Genomic_DNA"/>
</dbReference>